<keyword evidence="1" id="KW-1133">Transmembrane helix</keyword>
<feature type="transmembrane region" description="Helical" evidence="1">
    <location>
        <begin position="42"/>
        <end position="61"/>
    </location>
</feature>
<dbReference type="AlphaFoldDB" id="A0A4U1IIL5"/>
<protein>
    <submittedName>
        <fullName evidence="2">Uncharacterized protein</fullName>
    </submittedName>
</protein>
<evidence type="ECO:0000256" key="1">
    <source>
        <dbReference type="SAM" id="Phobius"/>
    </source>
</evidence>
<dbReference type="OrthoDB" id="5530309at2"/>
<dbReference type="RefSeq" id="WP_136936113.1">
    <property type="nucleotide sequence ID" value="NZ_SSMQ01000116.1"/>
</dbReference>
<gene>
    <name evidence="2" type="ORF">E8A74_49035</name>
</gene>
<keyword evidence="1" id="KW-0812">Transmembrane</keyword>
<evidence type="ECO:0000313" key="3">
    <source>
        <dbReference type="Proteomes" id="UP000309215"/>
    </source>
</evidence>
<keyword evidence="1" id="KW-0472">Membrane</keyword>
<dbReference type="Proteomes" id="UP000309215">
    <property type="component" value="Unassembled WGS sequence"/>
</dbReference>
<accession>A0A4U1IIL5</accession>
<keyword evidence="3" id="KW-1185">Reference proteome</keyword>
<organism evidence="2 3">
    <name type="scientific">Polyangium fumosum</name>
    <dbReference type="NCBI Taxonomy" id="889272"/>
    <lineage>
        <taxon>Bacteria</taxon>
        <taxon>Pseudomonadati</taxon>
        <taxon>Myxococcota</taxon>
        <taxon>Polyangia</taxon>
        <taxon>Polyangiales</taxon>
        <taxon>Polyangiaceae</taxon>
        <taxon>Polyangium</taxon>
    </lineage>
</organism>
<name>A0A4U1IIL5_9BACT</name>
<evidence type="ECO:0000313" key="2">
    <source>
        <dbReference type="EMBL" id="TKC93709.1"/>
    </source>
</evidence>
<proteinExistence type="predicted"/>
<reference evidence="2 3" key="1">
    <citation type="submission" date="2019-04" db="EMBL/GenBank/DDBJ databases">
        <authorList>
            <person name="Li Y."/>
            <person name="Wang J."/>
        </authorList>
    </citation>
    <scope>NUCLEOTIDE SEQUENCE [LARGE SCALE GENOMIC DNA]</scope>
    <source>
        <strain evidence="2 3">DSM 14668</strain>
    </source>
</reference>
<comment type="caution">
    <text evidence="2">The sequence shown here is derived from an EMBL/GenBank/DDBJ whole genome shotgun (WGS) entry which is preliminary data.</text>
</comment>
<dbReference type="EMBL" id="SSMQ01000116">
    <property type="protein sequence ID" value="TKC93709.1"/>
    <property type="molecule type" value="Genomic_DNA"/>
</dbReference>
<sequence length="120" mass="12957">MIVALLANLDDIRNSKEAKDHWWLLPVGLIAVGYMLRKRRHAYAGAVVAVGGALLALAYTAQQKAEKAKSGDTKGVDTAAPDGVHALPVEAQRGVWLQLPNGQYVRVPINPRRAPAQRNA</sequence>